<dbReference type="EMBL" id="QBML01000033">
    <property type="protein sequence ID" value="PZO37180.1"/>
    <property type="molecule type" value="Genomic_DNA"/>
</dbReference>
<dbReference type="EC" id="3.2.2.21" evidence="3"/>
<evidence type="ECO:0000313" key="7">
    <source>
        <dbReference type="EMBL" id="PZO37180.1"/>
    </source>
</evidence>
<dbReference type="Gene3D" id="1.10.1670.40">
    <property type="match status" value="1"/>
</dbReference>
<dbReference type="FunFam" id="1.10.340.30:FF:000004">
    <property type="entry name" value="DNA-3-methyladenine glycosylase II"/>
    <property type="match status" value="1"/>
</dbReference>
<evidence type="ECO:0000256" key="3">
    <source>
        <dbReference type="ARBA" id="ARBA00012000"/>
    </source>
</evidence>
<evidence type="ECO:0000256" key="1">
    <source>
        <dbReference type="ARBA" id="ARBA00000086"/>
    </source>
</evidence>
<comment type="catalytic activity">
    <reaction evidence="1">
        <text>Hydrolysis of alkylated DNA, releasing 3-methyladenine, 3-methylguanine, 7-methylguanine and 7-methyladenine.</text>
        <dbReference type="EC" id="3.2.2.21"/>
    </reaction>
</comment>
<dbReference type="InterPro" id="IPR011257">
    <property type="entry name" value="DNA_glycosylase"/>
</dbReference>
<evidence type="ECO:0000256" key="5">
    <source>
        <dbReference type="ARBA" id="ARBA00023204"/>
    </source>
</evidence>
<dbReference type="PANTHER" id="PTHR43003">
    <property type="entry name" value="DNA-3-METHYLADENINE GLYCOSYLASE"/>
    <property type="match status" value="1"/>
</dbReference>
<accession>A0A2W4VYU8</accession>
<dbReference type="AlphaFoldDB" id="A0A2W4VYU8"/>
<protein>
    <recommendedName>
        <fullName evidence="3">DNA-3-methyladenine glycosylase II</fullName>
        <ecNumber evidence="3">3.2.2.21</ecNumber>
    </recommendedName>
</protein>
<dbReference type="InterPro" id="IPR003265">
    <property type="entry name" value="HhH-GPD_domain"/>
</dbReference>
<feature type="domain" description="HhH-GPD" evidence="6">
    <location>
        <begin position="53"/>
        <end position="204"/>
    </location>
</feature>
<dbReference type="GO" id="GO:0032131">
    <property type="term" value="F:alkylated DNA binding"/>
    <property type="evidence" value="ECO:0007669"/>
    <property type="project" value="TreeGrafter"/>
</dbReference>
<keyword evidence="4" id="KW-0227">DNA damage</keyword>
<evidence type="ECO:0000256" key="2">
    <source>
        <dbReference type="ARBA" id="ARBA00010817"/>
    </source>
</evidence>
<evidence type="ECO:0000256" key="4">
    <source>
        <dbReference type="ARBA" id="ARBA00022763"/>
    </source>
</evidence>
<gene>
    <name evidence="7" type="ORF">DCF19_19450</name>
</gene>
<comment type="similarity">
    <text evidence="2">Belongs to the alkylbase DNA glycosidase AlkA family.</text>
</comment>
<dbReference type="SUPFAM" id="SSF48150">
    <property type="entry name" value="DNA-glycosylase"/>
    <property type="match status" value="1"/>
</dbReference>
<sequence length="207" mass="23697">MMMDLIKPERHFRNAIAQLYRLDRDFQQIETVAGDLEIRSYELTFAALVRIIIGQQLSTKAANSIFFRLSESMEISPTNIVACSEEELRNLGLSRSKVACCQSLAIAILEEQINLESFDRLSDEAIASQLLQIKGIGKWTVEIFLLFCLHRLDVFPANDLALQVAYQKLKNLSDRPTAKELITLIAPLAPYRGVVAHLLWHYYRYLH</sequence>
<dbReference type="CDD" id="cd00056">
    <property type="entry name" value="ENDO3c"/>
    <property type="match status" value="1"/>
</dbReference>
<dbReference type="InterPro" id="IPR051912">
    <property type="entry name" value="Alkylbase_DNA_Glycosylase/TA"/>
</dbReference>
<evidence type="ECO:0000259" key="6">
    <source>
        <dbReference type="SMART" id="SM00478"/>
    </source>
</evidence>
<dbReference type="PANTHER" id="PTHR43003:SF5">
    <property type="entry name" value="DNA-3-METHYLADENINE GLYCOSYLASE"/>
    <property type="match status" value="1"/>
</dbReference>
<dbReference type="GO" id="GO:0008725">
    <property type="term" value="F:DNA-3-methyladenine glycosylase activity"/>
    <property type="evidence" value="ECO:0007669"/>
    <property type="project" value="TreeGrafter"/>
</dbReference>
<dbReference type="GO" id="GO:0006285">
    <property type="term" value="P:base-excision repair, AP site formation"/>
    <property type="evidence" value="ECO:0007669"/>
    <property type="project" value="TreeGrafter"/>
</dbReference>
<dbReference type="GO" id="GO:0043916">
    <property type="term" value="F:DNA-7-methylguanine glycosylase activity"/>
    <property type="evidence" value="ECO:0007669"/>
    <property type="project" value="TreeGrafter"/>
</dbReference>
<reference evidence="7 8" key="1">
    <citation type="submission" date="2018-04" db="EMBL/GenBank/DDBJ databases">
        <authorList>
            <person name="Go L.Y."/>
            <person name="Mitchell J.A."/>
        </authorList>
    </citation>
    <scope>NUCLEOTIDE SEQUENCE [LARGE SCALE GENOMIC DNA]</scope>
    <source>
        <strain evidence="7">ULC066bin1</strain>
    </source>
</reference>
<comment type="caution">
    <text evidence="7">The sequence shown here is derived from an EMBL/GenBank/DDBJ whole genome shotgun (WGS) entry which is preliminary data.</text>
</comment>
<proteinExistence type="inferred from homology"/>
<keyword evidence="5" id="KW-0234">DNA repair</keyword>
<organism evidence="7 8">
    <name type="scientific">Pseudanabaena frigida</name>
    <dbReference type="NCBI Taxonomy" id="945775"/>
    <lineage>
        <taxon>Bacteria</taxon>
        <taxon>Bacillati</taxon>
        <taxon>Cyanobacteriota</taxon>
        <taxon>Cyanophyceae</taxon>
        <taxon>Pseudanabaenales</taxon>
        <taxon>Pseudanabaenaceae</taxon>
        <taxon>Pseudanabaena</taxon>
    </lineage>
</organism>
<reference evidence="7 8" key="2">
    <citation type="submission" date="2018-06" db="EMBL/GenBank/DDBJ databases">
        <title>Metagenomic assembly of (sub)arctic Cyanobacteria and their associated microbiome from non-axenic cultures.</title>
        <authorList>
            <person name="Baurain D."/>
        </authorList>
    </citation>
    <scope>NUCLEOTIDE SEQUENCE [LARGE SCALE GENOMIC DNA]</scope>
    <source>
        <strain evidence="7">ULC066bin1</strain>
    </source>
</reference>
<dbReference type="GO" id="GO:0005737">
    <property type="term" value="C:cytoplasm"/>
    <property type="evidence" value="ECO:0007669"/>
    <property type="project" value="TreeGrafter"/>
</dbReference>
<dbReference type="Pfam" id="PF00730">
    <property type="entry name" value="HhH-GPD"/>
    <property type="match status" value="1"/>
</dbReference>
<dbReference type="Gene3D" id="1.10.340.30">
    <property type="entry name" value="Hypothetical protein, domain 2"/>
    <property type="match status" value="1"/>
</dbReference>
<evidence type="ECO:0000313" key="8">
    <source>
        <dbReference type="Proteomes" id="UP000249467"/>
    </source>
</evidence>
<dbReference type="SMART" id="SM00478">
    <property type="entry name" value="ENDO3c"/>
    <property type="match status" value="1"/>
</dbReference>
<dbReference type="GO" id="GO:0006307">
    <property type="term" value="P:DNA alkylation repair"/>
    <property type="evidence" value="ECO:0007669"/>
    <property type="project" value="TreeGrafter"/>
</dbReference>
<dbReference type="GO" id="GO:0032993">
    <property type="term" value="C:protein-DNA complex"/>
    <property type="evidence" value="ECO:0007669"/>
    <property type="project" value="TreeGrafter"/>
</dbReference>
<name>A0A2W4VYU8_9CYAN</name>
<dbReference type="Proteomes" id="UP000249467">
    <property type="component" value="Unassembled WGS sequence"/>
</dbReference>